<evidence type="ECO:0000313" key="3">
    <source>
        <dbReference type="Proteomes" id="UP001634393"/>
    </source>
</evidence>
<comment type="caution">
    <text evidence="2">The sequence shown here is derived from an EMBL/GenBank/DDBJ whole genome shotgun (WGS) entry which is preliminary data.</text>
</comment>
<keyword evidence="1" id="KW-1133">Transmembrane helix</keyword>
<reference evidence="2 3" key="1">
    <citation type="submission" date="2024-12" db="EMBL/GenBank/DDBJ databases">
        <title>The unique morphological basis and parallel evolutionary history of personate flowers in Penstemon.</title>
        <authorList>
            <person name="Depatie T.H."/>
            <person name="Wessinger C.A."/>
        </authorList>
    </citation>
    <scope>NUCLEOTIDE SEQUENCE [LARGE SCALE GENOMIC DNA]</scope>
    <source>
        <strain evidence="2">WTNN_2</strain>
        <tissue evidence="2">Leaf</tissue>
    </source>
</reference>
<organism evidence="2 3">
    <name type="scientific">Penstemon smallii</name>
    <dbReference type="NCBI Taxonomy" id="265156"/>
    <lineage>
        <taxon>Eukaryota</taxon>
        <taxon>Viridiplantae</taxon>
        <taxon>Streptophyta</taxon>
        <taxon>Embryophyta</taxon>
        <taxon>Tracheophyta</taxon>
        <taxon>Spermatophyta</taxon>
        <taxon>Magnoliopsida</taxon>
        <taxon>eudicotyledons</taxon>
        <taxon>Gunneridae</taxon>
        <taxon>Pentapetalae</taxon>
        <taxon>asterids</taxon>
        <taxon>lamiids</taxon>
        <taxon>Lamiales</taxon>
        <taxon>Plantaginaceae</taxon>
        <taxon>Cheloneae</taxon>
        <taxon>Penstemon</taxon>
    </lineage>
</organism>
<proteinExistence type="predicted"/>
<protein>
    <submittedName>
        <fullName evidence="2">Uncharacterized protein</fullName>
    </submittedName>
</protein>
<dbReference type="Proteomes" id="UP001634393">
    <property type="component" value="Unassembled WGS sequence"/>
</dbReference>
<dbReference type="AlphaFoldDB" id="A0ABD3SM07"/>
<keyword evidence="3" id="KW-1185">Reference proteome</keyword>
<dbReference type="EMBL" id="JBJXBP010000006">
    <property type="protein sequence ID" value="KAL3825268.1"/>
    <property type="molecule type" value="Genomic_DNA"/>
</dbReference>
<evidence type="ECO:0000313" key="2">
    <source>
        <dbReference type="EMBL" id="KAL3825268.1"/>
    </source>
</evidence>
<feature type="transmembrane region" description="Helical" evidence="1">
    <location>
        <begin position="38"/>
        <end position="57"/>
    </location>
</feature>
<keyword evidence="1" id="KW-0472">Membrane</keyword>
<evidence type="ECO:0000256" key="1">
    <source>
        <dbReference type="SAM" id="Phobius"/>
    </source>
</evidence>
<keyword evidence="1" id="KW-0812">Transmembrane</keyword>
<gene>
    <name evidence="2" type="ORF">ACJIZ3_021297</name>
</gene>
<sequence length="74" mass="8786">MGFLTHKLERSEIAAGDHIYSWRTAFIYSHHGRSPNSFACFCVFAWLFLLWPLRLAFVPFSCFCSRFDRFLRGF</sequence>
<name>A0ABD3SM07_9LAMI</name>
<accession>A0ABD3SM07</accession>